<feature type="transmembrane region" description="Helical" evidence="1">
    <location>
        <begin position="433"/>
        <end position="454"/>
    </location>
</feature>
<keyword evidence="1" id="KW-1133">Transmembrane helix</keyword>
<evidence type="ECO:0000313" key="2">
    <source>
        <dbReference type="EMBL" id="MBO0952408.1"/>
    </source>
</evidence>
<reference evidence="2 3" key="1">
    <citation type="submission" date="2021-03" db="EMBL/GenBank/DDBJ databases">
        <title>Fibrella sp. HMF5405 genome sequencing and assembly.</title>
        <authorList>
            <person name="Kang H."/>
            <person name="Kim H."/>
            <person name="Bae S."/>
            <person name="Joh K."/>
        </authorList>
    </citation>
    <scope>NUCLEOTIDE SEQUENCE [LARGE SCALE GENOMIC DNA]</scope>
    <source>
        <strain evidence="2 3">HMF5405</strain>
    </source>
</reference>
<feature type="transmembrane region" description="Helical" evidence="1">
    <location>
        <begin position="167"/>
        <end position="188"/>
    </location>
</feature>
<feature type="transmembrane region" description="Helical" evidence="1">
    <location>
        <begin position="238"/>
        <end position="254"/>
    </location>
</feature>
<dbReference type="EMBL" id="JAFMYW010000011">
    <property type="protein sequence ID" value="MBO0952408.1"/>
    <property type="molecule type" value="Genomic_DNA"/>
</dbReference>
<feature type="transmembrane region" description="Helical" evidence="1">
    <location>
        <begin position="7"/>
        <end position="25"/>
    </location>
</feature>
<evidence type="ECO:0000256" key="1">
    <source>
        <dbReference type="SAM" id="Phobius"/>
    </source>
</evidence>
<evidence type="ECO:0000313" key="3">
    <source>
        <dbReference type="Proteomes" id="UP000664628"/>
    </source>
</evidence>
<feature type="transmembrane region" description="Helical" evidence="1">
    <location>
        <begin position="393"/>
        <end position="421"/>
    </location>
</feature>
<protein>
    <recommendedName>
        <fullName evidence="4">DUF2029 domain-containing protein</fullName>
    </recommendedName>
</protein>
<comment type="caution">
    <text evidence="2">The sequence shown here is derived from an EMBL/GenBank/DDBJ whole genome shotgun (WGS) entry which is preliminary data.</text>
</comment>
<proteinExistence type="predicted"/>
<gene>
    <name evidence="2" type="ORF">J2I46_27745</name>
</gene>
<sequence>MKRIVGGFLLMAISLLVYWAFRLFNWQLSPLVIWVWLAGALLVSLVYMALQASYRWGKWGELARKVFLIALVVRVAVVVASPLADKFVDVCVYMDAGQLTSHGINPYDYSDAPELRHNWRTDDYGFTYLTVSTQKDWDFYAGSNLPLAELLFGLWETTVHHVWAYRFGFAFLDALLSAFVFLFVVKLWQGTKPDVPTWKELVWCVVKPSQPLFYAIWLGALSPVLLKSGTLISEPKGTCLLLLVAAFLALYSASRWWAAILVGLSVAFMGLGAFFAPILGWRTLTGSAYFPASLSRFTNWTYFRETILIVAVVVGSALVWFVPYLPEVINMGAERTARSTGMINHASMWRSLNDLIPGQIHTVRLVYGGFFALTVLAGFLLKRLSIETVCAGGALFFLNIIVTEGSLDRVNVSLLMALLLIGREDVRAARHLAIIYLFTGILALLASVLFWVLLHAGIMTEKYSFAYVDGMLCFLFVNYYLYWMVKQLIVVHPHPVGMPGAVG</sequence>
<feature type="transmembrane region" description="Helical" evidence="1">
    <location>
        <begin position="466"/>
        <end position="485"/>
    </location>
</feature>
<keyword evidence="1" id="KW-0472">Membrane</keyword>
<feature type="transmembrane region" description="Helical" evidence="1">
    <location>
        <begin position="31"/>
        <end position="50"/>
    </location>
</feature>
<feature type="transmembrane region" description="Helical" evidence="1">
    <location>
        <begin position="362"/>
        <end position="381"/>
    </location>
</feature>
<keyword evidence="3" id="KW-1185">Reference proteome</keyword>
<organism evidence="2 3">
    <name type="scientific">Fibrella forsythiae</name>
    <dbReference type="NCBI Taxonomy" id="2817061"/>
    <lineage>
        <taxon>Bacteria</taxon>
        <taxon>Pseudomonadati</taxon>
        <taxon>Bacteroidota</taxon>
        <taxon>Cytophagia</taxon>
        <taxon>Cytophagales</taxon>
        <taxon>Spirosomataceae</taxon>
        <taxon>Fibrella</taxon>
    </lineage>
</organism>
<feature type="transmembrane region" description="Helical" evidence="1">
    <location>
        <begin position="260"/>
        <end position="281"/>
    </location>
</feature>
<dbReference type="Proteomes" id="UP000664628">
    <property type="component" value="Unassembled WGS sequence"/>
</dbReference>
<accession>A0ABS3JSH5</accession>
<evidence type="ECO:0008006" key="4">
    <source>
        <dbReference type="Google" id="ProtNLM"/>
    </source>
</evidence>
<feature type="transmembrane region" description="Helical" evidence="1">
    <location>
        <begin position="302"/>
        <end position="322"/>
    </location>
</feature>
<dbReference type="RefSeq" id="WP_207332360.1">
    <property type="nucleotide sequence ID" value="NZ_JAFMYW010000011.1"/>
</dbReference>
<name>A0ABS3JSH5_9BACT</name>
<feature type="transmembrane region" description="Helical" evidence="1">
    <location>
        <begin position="62"/>
        <end position="84"/>
    </location>
</feature>
<keyword evidence="1" id="KW-0812">Transmembrane</keyword>